<reference evidence="3" key="1">
    <citation type="submission" date="2024-06" db="EMBL/GenBank/DDBJ databases">
        <authorList>
            <person name="Liu X."/>
            <person name="Lenzi L."/>
            <person name="Haldenby T S."/>
            <person name="Uol C."/>
        </authorList>
    </citation>
    <scope>NUCLEOTIDE SEQUENCE</scope>
</reference>
<dbReference type="Pfam" id="PF16064">
    <property type="entry name" value="DUF4806"/>
    <property type="match status" value="1"/>
</dbReference>
<comment type="caution">
    <text evidence="3">The sequence shown here is derived from an EMBL/GenBank/DDBJ whole genome shotgun (WGS) entry which is preliminary data.</text>
</comment>
<evidence type="ECO:0000313" key="3">
    <source>
        <dbReference type="EMBL" id="CAL5132391.1"/>
    </source>
</evidence>
<dbReference type="Proteomes" id="UP001497525">
    <property type="component" value="Unassembled WGS sequence"/>
</dbReference>
<sequence length="257" mass="29214">MRPNYISDEVPGVLNLTMLEENVSSQPAISQPKGYEAAIFSAIMELKEDFKSFKNEIKSELKELSARIENTNLYVATLDTQVNKYHCDVVGKTCNASPTKPKWRPWFPLQTVTDVNTMEQNLQDENCRADVVSFLQRTPTGKIGDRTKYCLSRMISDELSKNLSWLKTPNRQSFGSTTLWAIILETLSGTSNDPDSSAIAIRRTCIAWFQNARDRSGGRSKRRFTEPHMPLLENSTQNIRDNIENVPPNDSRMNLCE</sequence>
<organism evidence="3 4">
    <name type="scientific">Calicophoron daubneyi</name>
    <name type="common">Rumen fluke</name>
    <name type="synonym">Paramphistomum daubneyi</name>
    <dbReference type="NCBI Taxonomy" id="300641"/>
    <lineage>
        <taxon>Eukaryota</taxon>
        <taxon>Metazoa</taxon>
        <taxon>Spiralia</taxon>
        <taxon>Lophotrochozoa</taxon>
        <taxon>Platyhelminthes</taxon>
        <taxon>Trematoda</taxon>
        <taxon>Digenea</taxon>
        <taxon>Plagiorchiida</taxon>
        <taxon>Pronocephalata</taxon>
        <taxon>Paramphistomoidea</taxon>
        <taxon>Paramphistomidae</taxon>
        <taxon>Calicophoron</taxon>
    </lineage>
</organism>
<protein>
    <recommendedName>
        <fullName evidence="2">DUF4806 domain-containing protein</fullName>
    </recommendedName>
</protein>
<gene>
    <name evidence="3" type="ORF">CDAUBV1_LOCUS5222</name>
</gene>
<feature type="coiled-coil region" evidence="1">
    <location>
        <begin position="43"/>
        <end position="74"/>
    </location>
</feature>
<dbReference type="InterPro" id="IPR032071">
    <property type="entry name" value="DUF4806"/>
</dbReference>
<evidence type="ECO:0000259" key="2">
    <source>
        <dbReference type="Pfam" id="PF16064"/>
    </source>
</evidence>
<name>A0AAV2T800_CALDB</name>
<dbReference type="EMBL" id="CAXLJL010000123">
    <property type="protein sequence ID" value="CAL5132391.1"/>
    <property type="molecule type" value="Genomic_DNA"/>
</dbReference>
<evidence type="ECO:0000313" key="4">
    <source>
        <dbReference type="Proteomes" id="UP001497525"/>
    </source>
</evidence>
<keyword evidence="1" id="KW-0175">Coiled coil</keyword>
<accession>A0AAV2T800</accession>
<evidence type="ECO:0000256" key="1">
    <source>
        <dbReference type="SAM" id="Coils"/>
    </source>
</evidence>
<feature type="domain" description="DUF4806" evidence="2">
    <location>
        <begin position="107"/>
        <end position="166"/>
    </location>
</feature>
<dbReference type="AlphaFoldDB" id="A0AAV2T800"/>
<proteinExistence type="predicted"/>